<evidence type="ECO:0000313" key="4">
    <source>
        <dbReference type="Proteomes" id="UP001152649"/>
    </source>
</evidence>
<reference evidence="3" key="1">
    <citation type="submission" date="2021-07" db="EMBL/GenBank/DDBJ databases">
        <authorList>
            <person name="Branca A.L. A."/>
        </authorList>
    </citation>
    <scope>NUCLEOTIDE SEQUENCE</scope>
</reference>
<comment type="caution">
    <text evidence="3">The sequence shown here is derived from an EMBL/GenBank/DDBJ whole genome shotgun (WGS) entry which is preliminary data.</text>
</comment>
<dbReference type="AlphaFoldDB" id="A0A9W4NRE8"/>
<evidence type="ECO:0000256" key="1">
    <source>
        <dbReference type="SAM" id="MobiDB-lite"/>
    </source>
</evidence>
<gene>
    <name evidence="3" type="ORF">PSALAMII_LOCUS8463</name>
</gene>
<accession>A0A9W4NRE8</accession>
<dbReference type="OrthoDB" id="4757095at2759"/>
<dbReference type="Proteomes" id="UP001152649">
    <property type="component" value="Unassembled WGS sequence"/>
</dbReference>
<evidence type="ECO:0000313" key="3">
    <source>
        <dbReference type="EMBL" id="CAG8407576.1"/>
    </source>
</evidence>
<organism evidence="3 4">
    <name type="scientific">Penicillium salamii</name>
    <dbReference type="NCBI Taxonomy" id="1612424"/>
    <lineage>
        <taxon>Eukaryota</taxon>
        <taxon>Fungi</taxon>
        <taxon>Dikarya</taxon>
        <taxon>Ascomycota</taxon>
        <taxon>Pezizomycotina</taxon>
        <taxon>Eurotiomycetes</taxon>
        <taxon>Eurotiomycetidae</taxon>
        <taxon>Eurotiales</taxon>
        <taxon>Aspergillaceae</taxon>
        <taxon>Penicillium</taxon>
    </lineage>
</organism>
<evidence type="ECO:0000259" key="2">
    <source>
        <dbReference type="Pfam" id="PF24864"/>
    </source>
</evidence>
<dbReference type="Pfam" id="PF24864">
    <property type="entry name" value="DUF7730"/>
    <property type="match status" value="1"/>
</dbReference>
<protein>
    <recommendedName>
        <fullName evidence="2">DUF7730 domain-containing protein</fullName>
    </recommendedName>
</protein>
<feature type="region of interest" description="Disordered" evidence="1">
    <location>
        <begin position="34"/>
        <end position="75"/>
    </location>
</feature>
<dbReference type="EMBL" id="CAJVPG010000422">
    <property type="protein sequence ID" value="CAG8407576.1"/>
    <property type="molecule type" value="Genomic_DNA"/>
</dbReference>
<feature type="compositionally biased region" description="Low complexity" evidence="1">
    <location>
        <begin position="52"/>
        <end position="62"/>
    </location>
</feature>
<name>A0A9W4NRE8_9EURO</name>
<dbReference type="PANTHER" id="PTHR38790">
    <property type="entry name" value="2EXR DOMAIN-CONTAINING PROTEIN-RELATED"/>
    <property type="match status" value="1"/>
</dbReference>
<proteinExistence type="predicted"/>
<keyword evidence="4" id="KW-1185">Reference proteome</keyword>
<dbReference type="InterPro" id="IPR056632">
    <property type="entry name" value="DUF7730"/>
</dbReference>
<feature type="domain" description="DUF7730" evidence="2">
    <location>
        <begin position="73"/>
        <end position="285"/>
    </location>
</feature>
<sequence length="328" mass="38478">MRDDLEWKRLRLKKKIRPQNDECKTFKNESLASRLRPLTPPLPEANDSIKTSSSRPWRLSLSRSKRQEQQTFDQNQSPLFNRLPAEVRLLIWEHYLSNQRLHMILSNQHTWKQSDSKIIGLSCSESRDYCPCTHHCWGQRARRPAGGCVEVIKHVDSRWHEEHEWNFDTGRVDFVPLLQTCRAIYSESIDMMYQNNTFLFNNTSTIVDLSHTLLPQRMNLIRNVQLSFSDPGGPTWEACCQVLATRMPNLRNLIIHLYPHVTKFLDSWLLPLHQIQQASVFEVTLIKPWYLDPQWEKSVGLIAAPFQFALVDTQARCVTFPNDQIRTE</sequence>